<keyword evidence="6" id="KW-0675">Receptor</keyword>
<reference evidence="9" key="3">
    <citation type="submission" date="2025-09" db="UniProtKB">
        <authorList>
            <consortium name="Ensembl"/>
        </authorList>
    </citation>
    <scope>IDENTIFICATION</scope>
</reference>
<dbReference type="PANTHER" id="PTHR10269">
    <property type="entry name" value="GDNF RECEPTOR ALPHA"/>
    <property type="match status" value="1"/>
</dbReference>
<reference evidence="9" key="2">
    <citation type="submission" date="2025-08" db="UniProtKB">
        <authorList>
            <consortium name="Ensembl"/>
        </authorList>
    </citation>
    <scope>IDENTIFICATION</scope>
</reference>
<dbReference type="AlphaFoldDB" id="A0A674PJK1"/>
<evidence type="ECO:0000256" key="1">
    <source>
        <dbReference type="ARBA" id="ARBA00004236"/>
    </source>
</evidence>
<protein>
    <recommendedName>
        <fullName evidence="8">GDNF/GAS1 domain-containing protein</fullName>
    </recommendedName>
</protein>
<comment type="similarity">
    <text evidence="2">Belongs to the GDNFR family.</text>
</comment>
<dbReference type="GO" id="GO:0009897">
    <property type="term" value="C:external side of plasma membrane"/>
    <property type="evidence" value="ECO:0007669"/>
    <property type="project" value="TreeGrafter"/>
</dbReference>
<dbReference type="SMART" id="SM00907">
    <property type="entry name" value="GDNF"/>
    <property type="match status" value="2"/>
</dbReference>
<keyword evidence="10" id="KW-1185">Reference proteome</keyword>
<keyword evidence="3" id="KW-1003">Cell membrane</keyword>
<gene>
    <name evidence="9" type="primary">gfral</name>
</gene>
<organism evidence="9 10">
    <name type="scientific">Takifugu rubripes</name>
    <name type="common">Japanese pufferfish</name>
    <name type="synonym">Fugu rubripes</name>
    <dbReference type="NCBI Taxonomy" id="31033"/>
    <lineage>
        <taxon>Eukaryota</taxon>
        <taxon>Metazoa</taxon>
        <taxon>Chordata</taxon>
        <taxon>Craniata</taxon>
        <taxon>Vertebrata</taxon>
        <taxon>Euteleostomi</taxon>
        <taxon>Actinopterygii</taxon>
        <taxon>Neopterygii</taxon>
        <taxon>Teleostei</taxon>
        <taxon>Neoteleostei</taxon>
        <taxon>Acanthomorphata</taxon>
        <taxon>Eupercaria</taxon>
        <taxon>Tetraodontiformes</taxon>
        <taxon>Tetradontoidea</taxon>
        <taxon>Tetraodontidae</taxon>
        <taxon>Takifugu</taxon>
    </lineage>
</organism>
<reference evidence="9 10" key="1">
    <citation type="journal article" date="2011" name="Genome Biol. Evol.">
        <title>Integration of the genetic map and genome assembly of fugu facilitates insights into distinct features of genome evolution in teleosts and mammals.</title>
        <authorList>
            <person name="Kai W."/>
            <person name="Kikuchi K."/>
            <person name="Tohari S."/>
            <person name="Chew A.K."/>
            <person name="Tay A."/>
            <person name="Fujiwara A."/>
            <person name="Hosoya S."/>
            <person name="Suetake H."/>
            <person name="Naruse K."/>
            <person name="Brenner S."/>
            <person name="Suzuki Y."/>
            <person name="Venkatesh B."/>
        </authorList>
    </citation>
    <scope>NUCLEOTIDE SEQUENCE [LARGE SCALE GENOMIC DNA]</scope>
</reference>
<keyword evidence="5" id="KW-0472">Membrane</keyword>
<evidence type="ECO:0000256" key="2">
    <source>
        <dbReference type="ARBA" id="ARBA00005961"/>
    </source>
</evidence>
<dbReference type="InterPro" id="IPR016017">
    <property type="entry name" value="GDNF/GAS1"/>
</dbReference>
<dbReference type="InterPro" id="IPR003438">
    <property type="entry name" value="GDNF_rcpt"/>
</dbReference>
<evidence type="ECO:0000256" key="6">
    <source>
        <dbReference type="ARBA" id="ARBA00023170"/>
    </source>
</evidence>
<keyword evidence="4" id="KW-0732">Signal</keyword>
<evidence type="ECO:0000256" key="5">
    <source>
        <dbReference type="ARBA" id="ARBA00023136"/>
    </source>
</evidence>
<dbReference type="Proteomes" id="UP000005226">
    <property type="component" value="Chromosome 4"/>
</dbReference>
<dbReference type="PANTHER" id="PTHR10269:SF1">
    <property type="entry name" value="GDNF FAMILY RECEPTOR ALPHA-LIKE"/>
    <property type="match status" value="1"/>
</dbReference>
<evidence type="ECO:0000256" key="7">
    <source>
        <dbReference type="ARBA" id="ARBA00023180"/>
    </source>
</evidence>
<evidence type="ECO:0000256" key="3">
    <source>
        <dbReference type="ARBA" id="ARBA00022475"/>
    </source>
</evidence>
<proteinExistence type="inferred from homology"/>
<feature type="domain" description="GDNF/GAS1" evidence="8">
    <location>
        <begin position="138"/>
        <end position="236"/>
    </location>
</feature>
<name>A0A674PJK1_TAKRU</name>
<keyword evidence="7" id="KW-0325">Glycoprotein</keyword>
<dbReference type="GO" id="GO:0043235">
    <property type="term" value="C:receptor complex"/>
    <property type="evidence" value="ECO:0007669"/>
    <property type="project" value="TreeGrafter"/>
</dbReference>
<dbReference type="Ensembl" id="ENSTRUT00000060992.1">
    <property type="protein sequence ID" value="ENSTRUP00000085870.1"/>
    <property type="gene ID" value="ENSTRUG00000031437.1"/>
</dbReference>
<dbReference type="GO" id="GO:0007399">
    <property type="term" value="P:nervous system development"/>
    <property type="evidence" value="ECO:0007669"/>
    <property type="project" value="TreeGrafter"/>
</dbReference>
<dbReference type="SUPFAM" id="SSF110035">
    <property type="entry name" value="GDNF receptor-like"/>
    <property type="match status" value="2"/>
</dbReference>
<evidence type="ECO:0000313" key="10">
    <source>
        <dbReference type="Proteomes" id="UP000005226"/>
    </source>
</evidence>
<dbReference type="InterPro" id="IPR037193">
    <property type="entry name" value="GDNF_alpha"/>
</dbReference>
<evidence type="ECO:0000259" key="8">
    <source>
        <dbReference type="SMART" id="SM00907"/>
    </source>
</evidence>
<feature type="domain" description="GDNF/GAS1" evidence="8">
    <location>
        <begin position="54"/>
        <end position="131"/>
    </location>
</feature>
<dbReference type="GO" id="GO:0007169">
    <property type="term" value="P:cell surface receptor protein tyrosine kinase signaling pathway"/>
    <property type="evidence" value="ECO:0007669"/>
    <property type="project" value="UniProtKB-ARBA"/>
</dbReference>
<evidence type="ECO:0000313" key="9">
    <source>
        <dbReference type="Ensembl" id="ENSTRUP00000085870.1"/>
    </source>
</evidence>
<dbReference type="GeneTree" id="ENSGT00730000111274"/>
<dbReference type="GO" id="GO:0038023">
    <property type="term" value="F:signaling receptor activity"/>
    <property type="evidence" value="ECO:0007669"/>
    <property type="project" value="InterPro"/>
</dbReference>
<dbReference type="Pfam" id="PF02351">
    <property type="entry name" value="GDNF"/>
    <property type="match status" value="2"/>
</dbReference>
<evidence type="ECO:0000256" key="4">
    <source>
        <dbReference type="ARBA" id="ARBA00022729"/>
    </source>
</evidence>
<comment type="subcellular location">
    <subcellularLocation>
        <location evidence="1">Cell membrane</location>
    </subcellularLocation>
</comment>
<sequence length="262" mass="28982">CQMNGFEVCNLTVQTALDRFPSLRGCVCACQEDLCTVLLHVFPYFSVYRGVGSCTDRATVCIGDAVCNRYLAPLLQACKTDQCQPDRCQQAAKRFYGSMPSNVAEMLLMCECEASDQSCTNMKTALHGSTCGGDTRMCQDMIYDCVEDDNCGDRLKTFQIKCWSSGEVECSDSELGQGECWADMDPSRILGTDSECKAAFFATVGTPLHRPCSCKGQHGEHLLKCSKIQSVFHNRSHFGEYGFDLVMLVSKQLLSKISCHHL</sequence>
<accession>A0A674PJK1</accession>